<reference evidence="6 7" key="1">
    <citation type="journal article" date="2005" name="Int. J. Syst. Evol. Microbiol.">
        <title>Bacillus litoralis sp. nov., isolated from a tidal flat of the Yellow Sea in Korea.</title>
        <authorList>
            <person name="Yoon J.H."/>
            <person name="Oh T.K."/>
        </authorList>
    </citation>
    <scope>NUCLEOTIDE SEQUENCE [LARGE SCALE GENOMIC DNA]</scope>
    <source>
        <strain evidence="6 7">SW-211</strain>
    </source>
</reference>
<evidence type="ECO:0000256" key="3">
    <source>
        <dbReference type="ARBA" id="ARBA00022989"/>
    </source>
</evidence>
<feature type="transmembrane region" description="Helical" evidence="5">
    <location>
        <begin position="53"/>
        <end position="74"/>
    </location>
</feature>
<evidence type="ECO:0000256" key="2">
    <source>
        <dbReference type="ARBA" id="ARBA00022692"/>
    </source>
</evidence>
<protein>
    <submittedName>
        <fullName evidence="6">Energy-coupling factor transporter transmembrane protein EcfT</fullName>
    </submittedName>
</protein>
<feature type="transmembrane region" description="Helical" evidence="5">
    <location>
        <begin position="6"/>
        <end position="24"/>
    </location>
</feature>
<organism evidence="6 7">
    <name type="scientific">Metabacillus litoralis</name>
    <dbReference type="NCBI Taxonomy" id="152268"/>
    <lineage>
        <taxon>Bacteria</taxon>
        <taxon>Bacillati</taxon>
        <taxon>Bacillota</taxon>
        <taxon>Bacilli</taxon>
        <taxon>Bacillales</taxon>
        <taxon>Bacillaceae</taxon>
        <taxon>Metabacillus</taxon>
    </lineage>
</organism>
<dbReference type="PANTHER" id="PTHR33514">
    <property type="entry name" value="PROTEIN ABCI12, CHLOROPLASTIC"/>
    <property type="match status" value="1"/>
</dbReference>
<dbReference type="PANTHER" id="PTHR33514:SF13">
    <property type="entry name" value="PROTEIN ABCI12, CHLOROPLASTIC"/>
    <property type="match status" value="1"/>
</dbReference>
<comment type="subcellular location">
    <subcellularLocation>
        <location evidence="1">Membrane</location>
        <topology evidence="1">Multi-pass membrane protein</topology>
    </subcellularLocation>
</comment>
<keyword evidence="7" id="KW-1185">Reference proteome</keyword>
<sequence length="295" mass="34458">MMRGVHAFHPFVLFLYYVGAATLVMLYKHPVFLFVAIILFIIFNLQLDGGKALRGWFFMLFYLSFFFLLINPLVNRKGNHILFYFNNNPVMLEAVIHGIIAALSIFALLVLFLSYNIVITADRFLYLFSKWLPQWALLTMLSMRFIPLLKRRLREIETVQQSKGLSVKGGKLKDRAKNGILLVQILLTWSLEEAIQTADSMAARGYGLKKRSKYTPYRMRKMDWIALVYIVLFTIVALFGWWLGDGVLSIEPVLETMVIEGREWFYLLMFSLYIGAPLMIEGREALLWHFWRQKT</sequence>
<dbReference type="GO" id="GO:0005886">
    <property type="term" value="C:plasma membrane"/>
    <property type="evidence" value="ECO:0007669"/>
    <property type="project" value="TreeGrafter"/>
</dbReference>
<dbReference type="Proteomes" id="UP000321363">
    <property type="component" value="Unassembled WGS sequence"/>
</dbReference>
<name>A0A5C6W1G9_9BACI</name>
<keyword evidence="3 5" id="KW-1133">Transmembrane helix</keyword>
<dbReference type="Pfam" id="PF02361">
    <property type="entry name" value="CbiQ"/>
    <property type="match status" value="1"/>
</dbReference>
<evidence type="ECO:0000256" key="4">
    <source>
        <dbReference type="ARBA" id="ARBA00023136"/>
    </source>
</evidence>
<proteinExistence type="predicted"/>
<feature type="transmembrane region" description="Helical" evidence="5">
    <location>
        <begin position="264"/>
        <end position="280"/>
    </location>
</feature>
<dbReference type="CDD" id="cd16914">
    <property type="entry name" value="EcfT"/>
    <property type="match status" value="1"/>
</dbReference>
<evidence type="ECO:0000256" key="1">
    <source>
        <dbReference type="ARBA" id="ARBA00004141"/>
    </source>
</evidence>
<feature type="transmembrane region" description="Helical" evidence="5">
    <location>
        <begin position="95"/>
        <end position="118"/>
    </location>
</feature>
<evidence type="ECO:0000313" key="7">
    <source>
        <dbReference type="Proteomes" id="UP000321363"/>
    </source>
</evidence>
<keyword evidence="4 5" id="KW-0472">Membrane</keyword>
<evidence type="ECO:0000313" key="6">
    <source>
        <dbReference type="EMBL" id="TXC91115.1"/>
    </source>
</evidence>
<dbReference type="AlphaFoldDB" id="A0A5C6W1G9"/>
<accession>A0A5C6W1G9</accession>
<comment type="caution">
    <text evidence="6">The sequence shown here is derived from an EMBL/GenBank/DDBJ whole genome shotgun (WGS) entry which is preliminary data.</text>
</comment>
<feature type="transmembrane region" description="Helical" evidence="5">
    <location>
        <begin position="224"/>
        <end position="244"/>
    </location>
</feature>
<dbReference type="InterPro" id="IPR003339">
    <property type="entry name" value="ABC/ECF_trnsptr_transmembrane"/>
</dbReference>
<feature type="transmembrane region" description="Helical" evidence="5">
    <location>
        <begin position="31"/>
        <end position="47"/>
    </location>
</feature>
<keyword evidence="2 5" id="KW-0812">Transmembrane</keyword>
<evidence type="ECO:0000256" key="5">
    <source>
        <dbReference type="SAM" id="Phobius"/>
    </source>
</evidence>
<dbReference type="EMBL" id="VOQF01000005">
    <property type="protein sequence ID" value="TXC91115.1"/>
    <property type="molecule type" value="Genomic_DNA"/>
</dbReference>
<dbReference type="OrthoDB" id="2039442at2"/>
<gene>
    <name evidence="6" type="ORF">FS935_09445</name>
</gene>